<evidence type="ECO:0000313" key="2">
    <source>
        <dbReference type="Proteomes" id="UP000030655"/>
    </source>
</evidence>
<dbReference type="HOGENOM" id="CLU_044348_9_4_1"/>
<dbReference type="AlphaFoldDB" id="A0A059F5K6"/>
<name>A0A059F5K6_9MICR</name>
<proteinExistence type="predicted"/>
<organism evidence="1 2">
    <name type="scientific">Anncaliia algerae PRA339</name>
    <dbReference type="NCBI Taxonomy" id="1288291"/>
    <lineage>
        <taxon>Eukaryota</taxon>
        <taxon>Fungi</taxon>
        <taxon>Fungi incertae sedis</taxon>
        <taxon>Microsporidia</taxon>
        <taxon>Tubulinosematoidea</taxon>
        <taxon>Tubulinosematidae</taxon>
        <taxon>Anncaliia</taxon>
    </lineage>
</organism>
<keyword evidence="2" id="KW-1185">Reference proteome</keyword>
<dbReference type="Proteomes" id="UP000030655">
    <property type="component" value="Unassembled WGS sequence"/>
</dbReference>
<evidence type="ECO:0000313" key="1">
    <source>
        <dbReference type="EMBL" id="KCZ82279.1"/>
    </source>
</evidence>
<reference evidence="1 2" key="2">
    <citation type="submission" date="2014-03" db="EMBL/GenBank/DDBJ databases">
        <title>The Genome Sequence of Anncaliia algerae insect isolate PRA339.</title>
        <authorList>
            <consortium name="The Broad Institute Genome Sequencing Platform"/>
            <consortium name="The Broad Institute Genome Sequencing Center for Infectious Disease"/>
            <person name="Cuomo C."/>
            <person name="Becnel J."/>
            <person name="Sanscrainte N."/>
            <person name="Walker B."/>
            <person name="Young S.K."/>
            <person name="Zeng Q."/>
            <person name="Gargeya S."/>
            <person name="Fitzgerald M."/>
            <person name="Haas B."/>
            <person name="Abouelleil A."/>
            <person name="Alvarado L."/>
            <person name="Arachchi H.M."/>
            <person name="Berlin A.M."/>
            <person name="Chapman S.B."/>
            <person name="Dewar J."/>
            <person name="Goldberg J."/>
            <person name="Griggs A."/>
            <person name="Gujja S."/>
            <person name="Hansen M."/>
            <person name="Howarth C."/>
            <person name="Imamovic A."/>
            <person name="Larimer J."/>
            <person name="McCowan C."/>
            <person name="Murphy C."/>
            <person name="Neiman D."/>
            <person name="Pearson M."/>
            <person name="Priest M."/>
            <person name="Roberts A."/>
            <person name="Saif S."/>
            <person name="Shea T."/>
            <person name="Sisk P."/>
            <person name="Sykes S."/>
            <person name="Wortman J."/>
            <person name="Nusbaum C."/>
            <person name="Birren B."/>
        </authorList>
    </citation>
    <scope>NUCLEOTIDE SEQUENCE [LARGE SCALE GENOMIC DNA]</scope>
    <source>
        <strain evidence="1 2">PRA339</strain>
    </source>
</reference>
<protein>
    <submittedName>
        <fullName evidence="1">Uncharacterized protein</fullName>
    </submittedName>
</protein>
<dbReference type="OrthoDB" id="10325383at2759"/>
<feature type="non-terminal residue" evidence="1">
    <location>
        <position position="1"/>
    </location>
</feature>
<dbReference type="EMBL" id="KK365131">
    <property type="protein sequence ID" value="KCZ82279.1"/>
    <property type="molecule type" value="Genomic_DNA"/>
</dbReference>
<accession>A0A059F5K6</accession>
<gene>
    <name evidence="1" type="ORF">H312_00302</name>
</gene>
<dbReference type="VEuPathDB" id="MicrosporidiaDB:H312_00302"/>
<sequence length="96" mass="11285">ASIIRKLSISKYTLKKIKDKLFYLMKLDFDKMNKPGGPSTIVQIDETMMNYKYKSHRGRSPLNKTDALCIVEFTDKITKAYATTSLIKKQHYYTYY</sequence>
<reference evidence="2" key="1">
    <citation type="submission" date="2013-02" db="EMBL/GenBank/DDBJ databases">
        <authorList>
            <consortium name="The Broad Institute Genome Sequencing Platform"/>
            <person name="Cuomo C."/>
            <person name="Becnel J."/>
            <person name="Sanscrainte N."/>
            <person name="Walker B."/>
            <person name="Young S.K."/>
            <person name="Zeng Q."/>
            <person name="Gargeya S."/>
            <person name="Fitzgerald M."/>
            <person name="Haas B."/>
            <person name="Abouelleil A."/>
            <person name="Alvarado L."/>
            <person name="Arachchi H.M."/>
            <person name="Berlin A.M."/>
            <person name="Chapman S.B."/>
            <person name="Dewar J."/>
            <person name="Goldberg J."/>
            <person name="Griggs A."/>
            <person name="Gujja S."/>
            <person name="Hansen M."/>
            <person name="Howarth C."/>
            <person name="Imamovic A."/>
            <person name="Larimer J."/>
            <person name="McCowan C."/>
            <person name="Murphy C."/>
            <person name="Neiman D."/>
            <person name="Pearson M."/>
            <person name="Priest M."/>
            <person name="Roberts A."/>
            <person name="Saif S."/>
            <person name="Shea T."/>
            <person name="Sisk P."/>
            <person name="Sykes S."/>
            <person name="Wortman J."/>
            <person name="Nusbaum C."/>
            <person name="Birren B."/>
        </authorList>
    </citation>
    <scope>NUCLEOTIDE SEQUENCE [LARGE SCALE GENOMIC DNA]</scope>
    <source>
        <strain evidence="2">PRA339</strain>
    </source>
</reference>